<dbReference type="Pfam" id="PF01345">
    <property type="entry name" value="DUF11"/>
    <property type="match status" value="1"/>
</dbReference>
<dbReference type="Gene3D" id="2.60.40.1170">
    <property type="entry name" value="Mu homology domain, subdomain B"/>
    <property type="match status" value="1"/>
</dbReference>
<dbReference type="Gene3D" id="2.60.40.10">
    <property type="entry name" value="Immunoglobulins"/>
    <property type="match status" value="5"/>
</dbReference>
<dbReference type="SUPFAM" id="SSF51126">
    <property type="entry name" value="Pectin lyase-like"/>
    <property type="match status" value="1"/>
</dbReference>
<dbReference type="PROSITE" id="PS51127">
    <property type="entry name" value="BIG1"/>
    <property type="match status" value="2"/>
</dbReference>
<evidence type="ECO:0000313" key="5">
    <source>
        <dbReference type="Proteomes" id="UP000007490"/>
    </source>
</evidence>
<dbReference type="SMART" id="SM00710">
    <property type="entry name" value="PbH1"/>
    <property type="match status" value="4"/>
</dbReference>
<name>F0T8Z9_METLA</name>
<dbReference type="InterPro" id="IPR011050">
    <property type="entry name" value="Pectin_lyase_fold/virulence"/>
</dbReference>
<protein>
    <submittedName>
        <fullName evidence="4">Conserved repeat domain protein</fullName>
    </submittedName>
</protein>
<dbReference type="InterPro" id="IPR008964">
    <property type="entry name" value="Invasin/intimin_cell_adhesion"/>
</dbReference>
<organism evidence="4 5">
    <name type="scientific">Methanobacterium lacus (strain AL-21)</name>
    <dbReference type="NCBI Taxonomy" id="877455"/>
    <lineage>
        <taxon>Archaea</taxon>
        <taxon>Methanobacteriati</taxon>
        <taxon>Methanobacteriota</taxon>
        <taxon>Methanomada group</taxon>
        <taxon>Methanobacteria</taxon>
        <taxon>Methanobacteriales</taxon>
        <taxon>Methanobacteriaceae</taxon>
        <taxon>Methanobacterium</taxon>
    </lineage>
</organism>
<dbReference type="GeneID" id="10278057"/>
<evidence type="ECO:0000313" key="4">
    <source>
        <dbReference type="EMBL" id="ADZ09827.1"/>
    </source>
</evidence>
<dbReference type="RefSeq" id="WP_013645178.1">
    <property type="nucleotide sequence ID" value="NC_015216.1"/>
</dbReference>
<comment type="similarity">
    <text evidence="1">Belongs to the intimin/invasin family.</text>
</comment>
<dbReference type="Pfam" id="PF16640">
    <property type="entry name" value="Big_3_5"/>
    <property type="match status" value="1"/>
</dbReference>
<dbReference type="InterPro" id="IPR003344">
    <property type="entry name" value="Big_1_dom"/>
</dbReference>
<dbReference type="Gene3D" id="2.160.20.10">
    <property type="entry name" value="Single-stranded right-handed beta-helix, Pectin lyase-like"/>
    <property type="match status" value="1"/>
</dbReference>
<keyword evidence="2" id="KW-0812">Transmembrane</keyword>
<dbReference type="SMART" id="SM00634">
    <property type="entry name" value="BID_1"/>
    <property type="match status" value="5"/>
</dbReference>
<proteinExistence type="inferred from homology"/>
<feature type="transmembrane region" description="Helical" evidence="2">
    <location>
        <begin position="1129"/>
        <end position="1148"/>
    </location>
</feature>
<reference evidence="5" key="1">
    <citation type="submission" date="2011-02" db="EMBL/GenBank/DDBJ databases">
        <title>Complete sequence of Methanobacterium sp. AL-21.</title>
        <authorList>
            <consortium name="US DOE Joint Genome Institute"/>
            <person name="Lucas S."/>
            <person name="Copeland A."/>
            <person name="Lapidus A."/>
            <person name="Cheng J.-F."/>
            <person name="Goodwin L."/>
            <person name="Pitluck S."/>
            <person name="Chertkov O."/>
            <person name="Detter J.C."/>
            <person name="Han C."/>
            <person name="Tapia R."/>
            <person name="Land M."/>
            <person name="Hauser L."/>
            <person name="Kyrpides N."/>
            <person name="Ivanova N."/>
            <person name="Mikhailova N."/>
            <person name="Pagani I."/>
            <person name="Cadillo-Quiroz H."/>
            <person name="Imachi H."/>
            <person name="Zinder S."/>
            <person name="Liu W."/>
            <person name="Woyke T."/>
        </authorList>
    </citation>
    <scope>NUCLEOTIDE SEQUENCE [LARGE SCALE GENOMIC DNA]</scope>
    <source>
        <strain evidence="5">AL-21</strain>
    </source>
</reference>
<dbReference type="SUPFAM" id="SSF49447">
    <property type="entry name" value="Second domain of Mu2 adaptin subunit (ap50) of ap2 adaptor"/>
    <property type="match status" value="1"/>
</dbReference>
<dbReference type="KEGG" id="mel:Metbo_1600"/>
<gene>
    <name evidence="4" type="ordered locus">Metbo_1600</name>
</gene>
<evidence type="ECO:0000259" key="3">
    <source>
        <dbReference type="PROSITE" id="PS51127"/>
    </source>
</evidence>
<sequence length="1150" mass="121229" precursor="true">MKNNLITTRLLILLIFGGLLFICMSSASAASGDHIYVNGSSGSDTNDGLTPQTAKLTIKNATKTVNNGGTITISGGTYSGAGNSNIRIDRSMAIMGAGKNKTIISGLDSSNIFLIANNANFILSGVTITNGNSKFGGGIYSEGYTSIDNCVFTKCKTTYGYLGGGSAICIGDDGALAVSNTDFISNDASLSSTGGGTIYSNGTLSLSNCTFTGNKAYSGGCVYSFNGDETFDNCVFINNSAASSGGVLTLYSSDVNVRMHFCSFVNNTANQVSQTNNIDNRLNNNLNVNSCWWGSNNGPNGIYEDYTADNWILMMLKADKYYMKGGDTSKFIANFNNLYNPSTQITTPIDPSINHIPDGLIVDFSTDLGTITTPGLTQNGVATAIYTGKEVGTGTVKESSGNQKLQATVTVDPLDTNVNVHPAQNYPGQTVDLIADVSDENGYDVNGGYVTFTINDQNINVPVINGLAIAQWTIPSSWKAGIYMINANYDGTDTIYGDSGATSKLMVMLIPTQISSDDVTGEVGDKVAIKAHLEDIFGNGLEGQKVHFNIKGSDITGTTDYHGDVTVYYPITGNPGNYNIIISFPGANPYELSSYTSKLTVNKIPTSITVSDTKGARGDHVDLQATLKDENGNPISGKDLVFYVNGSNVGSATTNNEGVAIFNYQISENPGIYTVNATLLNDPLYQDSTGLGTLTVNHLDTKITVTNVTGKHGEKTNLTAVLKDVNGNPLSGKTVTFSIGNNVIGTATTDATGTATLSYTITQTIGSYTITANFQKDDIYSSSTGTGTLTVNPIETNLTVKNVSGKHGANVNLKAVLTDEYGNPLSGKTVAFYISNIKIGTAITDATGTATLSYTITQTMGNYVIYANSYADDIYEPSRNLATLTVNPITTHVTVPNTTVKHGDKSNLVAVLTDENGNALAGQTITFSINGKTIGTATTDSTGTATLYYLGDTSGNFNINAVFNGNNVYSGSNGTGKLNVTPWAGLYIKTTVNNTHPKVGEKFTINYKLGNSGPDTAYNVVVSFKIPPGLEFVTGNTDSGTWSFDPVTRTLTWTLNNVVVGDPNLKITLKALKSGNYTIIPTITSNTTANVTQNGTVNIEVIKNNNNNTNNTNGTGNNTNHNTKLPKTGLPIAPLIVGLLMVIGGIAVKK</sequence>
<keyword evidence="2" id="KW-1133">Transmembrane helix</keyword>
<evidence type="ECO:0000256" key="2">
    <source>
        <dbReference type="SAM" id="Phobius"/>
    </source>
</evidence>
<dbReference type="InterPro" id="IPR013783">
    <property type="entry name" value="Ig-like_fold"/>
</dbReference>
<keyword evidence="5" id="KW-1185">Reference proteome</keyword>
<dbReference type="InterPro" id="IPR032109">
    <property type="entry name" value="Big_3_5"/>
</dbReference>
<feature type="domain" description="Big-1" evidence="3">
    <location>
        <begin position="598"/>
        <end position="692"/>
    </location>
</feature>
<evidence type="ECO:0000256" key="1">
    <source>
        <dbReference type="ARBA" id="ARBA00010116"/>
    </source>
</evidence>
<feature type="domain" description="Big-1" evidence="3">
    <location>
        <begin position="693"/>
        <end position="790"/>
    </location>
</feature>
<dbReference type="eggNOG" id="arCOG03270">
    <property type="taxonomic scope" value="Archaea"/>
</dbReference>
<reference evidence="4 5" key="2">
    <citation type="journal article" date="2014" name="Int. J. Syst. Evol. Microbiol.">
        <title>Methanobacterium paludis sp. nov. and a novel strain of Methanobacterium lacus isolated from northern peatlands.</title>
        <authorList>
            <person name="Cadillo-Quiroz H."/>
            <person name="Brauer S.L."/>
            <person name="Goodson N."/>
            <person name="Yavitt J.B."/>
            <person name="Zinder S.H."/>
        </authorList>
    </citation>
    <scope>NUCLEOTIDE SEQUENCE [LARGE SCALE GENOMIC DNA]</scope>
    <source>
        <strain evidence="4 5">AL-21</strain>
    </source>
</reference>
<keyword evidence="2" id="KW-0472">Membrane</keyword>
<dbReference type="STRING" id="877455.Metbo_1600"/>
<accession>F0T8Z9</accession>
<dbReference type="InterPro" id="IPR012334">
    <property type="entry name" value="Pectin_lyas_fold"/>
</dbReference>
<dbReference type="InterPro" id="IPR036168">
    <property type="entry name" value="AP2_Mu_C_sf"/>
</dbReference>
<dbReference type="SUPFAM" id="SSF49373">
    <property type="entry name" value="Invasin/intimin cell-adhesion fragments"/>
    <property type="match status" value="4"/>
</dbReference>
<dbReference type="AlphaFoldDB" id="F0T8Z9"/>
<dbReference type="Proteomes" id="UP000007490">
    <property type="component" value="Chromosome"/>
</dbReference>
<dbReference type="EMBL" id="CP002551">
    <property type="protein sequence ID" value="ADZ09827.1"/>
    <property type="molecule type" value="Genomic_DNA"/>
</dbReference>
<dbReference type="OrthoDB" id="78464at2157"/>
<dbReference type="InterPro" id="IPR001434">
    <property type="entry name" value="OmcB-like_DUF11"/>
</dbReference>
<dbReference type="eggNOG" id="arCOG02487">
    <property type="taxonomic scope" value="Archaea"/>
</dbReference>
<dbReference type="InterPro" id="IPR006626">
    <property type="entry name" value="PbH1"/>
</dbReference>
<dbReference type="HOGENOM" id="CLU_313006_0_0_2"/>
<dbReference type="eggNOG" id="arCOG02555">
    <property type="taxonomic scope" value="Archaea"/>
</dbReference>